<gene>
    <name evidence="1" type="ORF">HRJ34_09610</name>
</gene>
<reference evidence="1" key="2">
    <citation type="submission" date="2021-04" db="EMBL/GenBank/DDBJ databases">
        <title>Isolation and genomic analysis of the ibuprofen-degrading bacterium Sphingomonas strain MPO218.</title>
        <authorList>
            <person name="Aulestia M."/>
            <person name="Flores A."/>
            <person name="Mangas E.L."/>
            <person name="Perez-Pulido A.J."/>
            <person name="Santero E."/>
            <person name="Camacho E.M."/>
        </authorList>
    </citation>
    <scope>NUCLEOTIDE SEQUENCE</scope>
    <source>
        <strain evidence="1">MPO218</strain>
    </source>
</reference>
<dbReference type="Proteomes" id="UP000664914">
    <property type="component" value="Chromosome"/>
</dbReference>
<organism evidence="1 2">
    <name type="scientific">Rhizorhabdus wittichii</name>
    <dbReference type="NCBI Taxonomy" id="160791"/>
    <lineage>
        <taxon>Bacteria</taxon>
        <taxon>Pseudomonadati</taxon>
        <taxon>Pseudomonadota</taxon>
        <taxon>Alphaproteobacteria</taxon>
        <taxon>Sphingomonadales</taxon>
        <taxon>Sphingomonadaceae</taxon>
        <taxon>Rhizorhabdus</taxon>
    </lineage>
</organism>
<dbReference type="EMBL" id="CP059319">
    <property type="protein sequence ID" value="QTH23731.1"/>
    <property type="molecule type" value="Genomic_DNA"/>
</dbReference>
<evidence type="ECO:0008006" key="3">
    <source>
        <dbReference type="Google" id="ProtNLM"/>
    </source>
</evidence>
<protein>
    <recommendedName>
        <fullName evidence="3">Sel1 repeat family protein</fullName>
    </recommendedName>
</protein>
<dbReference type="Gene3D" id="1.25.40.10">
    <property type="entry name" value="Tetratricopeptide repeat domain"/>
    <property type="match status" value="1"/>
</dbReference>
<evidence type="ECO:0000313" key="2">
    <source>
        <dbReference type="Proteomes" id="UP000664914"/>
    </source>
</evidence>
<proteinExistence type="predicted"/>
<evidence type="ECO:0000313" key="1">
    <source>
        <dbReference type="EMBL" id="QTH23731.1"/>
    </source>
</evidence>
<accession>A0A975HFN4</accession>
<dbReference type="OMA" id="REWMTVH"/>
<dbReference type="InterPro" id="IPR011990">
    <property type="entry name" value="TPR-like_helical_dom_sf"/>
</dbReference>
<dbReference type="SUPFAM" id="SSF81901">
    <property type="entry name" value="HCP-like"/>
    <property type="match status" value="1"/>
</dbReference>
<dbReference type="AlphaFoldDB" id="A0A975HFN4"/>
<name>A0A975HFN4_9SPHN</name>
<reference evidence="1" key="1">
    <citation type="submission" date="2020-07" db="EMBL/GenBank/DDBJ databases">
        <authorList>
            <person name="Camacho E."/>
        </authorList>
    </citation>
    <scope>NUCLEOTIDE SEQUENCE</scope>
    <source>
        <strain evidence="1">MPO218</strain>
    </source>
</reference>
<dbReference type="RefSeq" id="WP_012050603.1">
    <property type="nucleotide sequence ID" value="NZ_CP059319.1"/>
</dbReference>
<sequence>MGHSLADAAILSANDGDALLDLGFACSTGSNGRPVDLVAAHKWFNLAALAGSSEAQHCRADIAVQMSTREVAEAQRRARAWLADRALH</sequence>